<organism evidence="1 2">
    <name type="scientific">Postia placenta MAD-698-R-SB12</name>
    <dbReference type="NCBI Taxonomy" id="670580"/>
    <lineage>
        <taxon>Eukaryota</taxon>
        <taxon>Fungi</taxon>
        <taxon>Dikarya</taxon>
        <taxon>Basidiomycota</taxon>
        <taxon>Agaricomycotina</taxon>
        <taxon>Agaricomycetes</taxon>
        <taxon>Polyporales</taxon>
        <taxon>Adustoporiaceae</taxon>
        <taxon>Rhodonia</taxon>
    </lineage>
</organism>
<sequence length="140" mass="14930">MARRAQKNTGAEELARPRMLAGALGRDTGGLAGAADAGAVTAELCETGVEEVAKNMASGYRCCRARRVAMIWEMRQRGGSTRGRGRAAVQLCGRVRTGWSGCETWKAGDGEVRAGGYIAERQRPCTGDAPHCHKRPLLEA</sequence>
<accession>A0A1X6MLN3</accession>
<gene>
    <name evidence="1" type="ORF">POSPLADRAFT_1061878</name>
</gene>
<name>A0A1X6MLN3_9APHY</name>
<dbReference type="OrthoDB" id="10668570at2759"/>
<dbReference type="GeneID" id="36326393"/>
<dbReference type="RefSeq" id="XP_024333973.1">
    <property type="nucleotide sequence ID" value="XM_024481443.1"/>
</dbReference>
<protein>
    <submittedName>
        <fullName evidence="1">Uncharacterized protein</fullName>
    </submittedName>
</protein>
<dbReference type="Proteomes" id="UP000194127">
    <property type="component" value="Unassembled WGS sequence"/>
</dbReference>
<proteinExistence type="predicted"/>
<dbReference type="AlphaFoldDB" id="A0A1X6MLN3"/>
<reference evidence="1 2" key="1">
    <citation type="submission" date="2017-04" db="EMBL/GenBank/DDBJ databases">
        <title>Genome Sequence of the Model Brown-Rot Fungus Postia placenta SB12.</title>
        <authorList>
            <consortium name="DOE Joint Genome Institute"/>
            <person name="Gaskell J."/>
            <person name="Kersten P."/>
            <person name="Larrondo L.F."/>
            <person name="Canessa P."/>
            <person name="Martinez D."/>
            <person name="Hibbett D."/>
            <person name="Schmoll M."/>
            <person name="Kubicek C.P."/>
            <person name="Martinez A.T."/>
            <person name="Yadav J."/>
            <person name="Master E."/>
            <person name="Magnuson J.K."/>
            <person name="James T."/>
            <person name="Yaver D."/>
            <person name="Berka R."/>
            <person name="Labutti K."/>
            <person name="Lipzen A."/>
            <person name="Aerts A."/>
            <person name="Barry K."/>
            <person name="Henrissat B."/>
            <person name="Blanchette R."/>
            <person name="Grigoriev I."/>
            <person name="Cullen D."/>
        </authorList>
    </citation>
    <scope>NUCLEOTIDE SEQUENCE [LARGE SCALE GENOMIC DNA]</scope>
    <source>
        <strain evidence="1 2">MAD-698-R-SB12</strain>
    </source>
</reference>
<evidence type="ECO:0000313" key="1">
    <source>
        <dbReference type="EMBL" id="OSX57179.1"/>
    </source>
</evidence>
<keyword evidence="2" id="KW-1185">Reference proteome</keyword>
<evidence type="ECO:0000313" key="2">
    <source>
        <dbReference type="Proteomes" id="UP000194127"/>
    </source>
</evidence>
<dbReference type="EMBL" id="KZ110609">
    <property type="protein sequence ID" value="OSX57179.1"/>
    <property type="molecule type" value="Genomic_DNA"/>
</dbReference>